<evidence type="ECO:0000313" key="6">
    <source>
        <dbReference type="EMBL" id="CAF3843991.1"/>
    </source>
</evidence>
<dbReference type="InterPro" id="IPR006047">
    <property type="entry name" value="GH13_cat_dom"/>
</dbReference>
<dbReference type="EMBL" id="CAJOBA010009115">
    <property type="protein sequence ID" value="CAF3843991.1"/>
    <property type="molecule type" value="Genomic_DNA"/>
</dbReference>
<proteinExistence type="predicted"/>
<dbReference type="Proteomes" id="UP000663829">
    <property type="component" value="Unassembled WGS sequence"/>
</dbReference>
<feature type="domain" description="Glycosyl hydrolase family 13 catalytic" evidence="2">
    <location>
        <begin position="358"/>
        <end position="440"/>
    </location>
</feature>
<dbReference type="Proteomes" id="UP000677228">
    <property type="component" value="Unassembled WGS sequence"/>
</dbReference>
<evidence type="ECO:0000313" key="3">
    <source>
        <dbReference type="EMBL" id="CAF0922944.1"/>
    </source>
</evidence>
<reference evidence="3" key="1">
    <citation type="submission" date="2021-02" db="EMBL/GenBank/DDBJ databases">
        <authorList>
            <person name="Nowell W R."/>
        </authorList>
    </citation>
    <scope>NUCLEOTIDE SEQUENCE</scope>
</reference>
<dbReference type="Proteomes" id="UP000681722">
    <property type="component" value="Unassembled WGS sequence"/>
</dbReference>
<feature type="transmembrane region" description="Helical" evidence="1">
    <location>
        <begin position="318"/>
        <end position="340"/>
    </location>
</feature>
<dbReference type="OrthoDB" id="1740265at2759"/>
<dbReference type="Pfam" id="PF00128">
    <property type="entry name" value="Alpha-amylase"/>
    <property type="match status" value="1"/>
</dbReference>
<protein>
    <recommendedName>
        <fullName evidence="2">Glycosyl hydrolase family 13 catalytic domain-containing protein</fullName>
    </recommendedName>
</protein>
<dbReference type="EMBL" id="CAJNOK010009099">
    <property type="protein sequence ID" value="CAF1081019.1"/>
    <property type="molecule type" value="Genomic_DNA"/>
</dbReference>
<keyword evidence="1" id="KW-0472">Membrane</keyword>
<accession>A0A814B1F3</accession>
<evidence type="ECO:0000313" key="4">
    <source>
        <dbReference type="EMBL" id="CAF1081019.1"/>
    </source>
</evidence>
<organism evidence="3 7">
    <name type="scientific">Didymodactylos carnosus</name>
    <dbReference type="NCBI Taxonomy" id="1234261"/>
    <lineage>
        <taxon>Eukaryota</taxon>
        <taxon>Metazoa</taxon>
        <taxon>Spiralia</taxon>
        <taxon>Gnathifera</taxon>
        <taxon>Rotifera</taxon>
        <taxon>Eurotatoria</taxon>
        <taxon>Bdelloidea</taxon>
        <taxon>Philodinida</taxon>
        <taxon>Philodinidae</taxon>
        <taxon>Didymodactylos</taxon>
    </lineage>
</organism>
<keyword evidence="1" id="KW-1133">Transmembrane helix</keyword>
<keyword evidence="7" id="KW-1185">Reference proteome</keyword>
<evidence type="ECO:0000313" key="7">
    <source>
        <dbReference type="Proteomes" id="UP000663829"/>
    </source>
</evidence>
<dbReference type="GO" id="GO:0005975">
    <property type="term" value="P:carbohydrate metabolic process"/>
    <property type="evidence" value="ECO:0007669"/>
    <property type="project" value="InterPro"/>
</dbReference>
<dbReference type="Proteomes" id="UP000682733">
    <property type="component" value="Unassembled WGS sequence"/>
</dbReference>
<dbReference type="EMBL" id="CAJOBC010001846">
    <property type="protein sequence ID" value="CAF3701985.1"/>
    <property type="molecule type" value="Genomic_DNA"/>
</dbReference>
<name>A0A814B1F3_9BILA</name>
<comment type="caution">
    <text evidence="3">The sequence shown here is derived from an EMBL/GenBank/DDBJ whole genome shotgun (WGS) entry which is preliminary data.</text>
</comment>
<evidence type="ECO:0000313" key="5">
    <source>
        <dbReference type="EMBL" id="CAF3701985.1"/>
    </source>
</evidence>
<evidence type="ECO:0000256" key="1">
    <source>
        <dbReference type="SAM" id="Phobius"/>
    </source>
</evidence>
<dbReference type="InterPro" id="IPR017853">
    <property type="entry name" value="GH"/>
</dbReference>
<keyword evidence="1" id="KW-0812">Transmembrane</keyword>
<dbReference type="SUPFAM" id="SSF51445">
    <property type="entry name" value="(Trans)glycosidases"/>
    <property type="match status" value="1"/>
</dbReference>
<sequence>MYHRPPGIGPPTVTDIDLAYSQYSQSPVSSITSDNQYNHSQNVYTTVPYYLPDRSHLDSSTSLSRNIPFVLPRKLSISTSSDSNNCDSQTIITKQQPHMRTVPPPLRQSLGEMFVKRVSSQDERSCEMMDSAQNTSAAISSGSALKLAGSVLDNNIIEEKKKKNKDKKRSIKGFVRPFIRHCDDDIQNGGDEQPPSYSDMNELDQRNVVHQKSRATSISNMTNITFADIEDEQEEQSQIENNITRQTLETFHHDKLTNDDLKMNDNNIQPKRLSFKNELILYVKNIIPTRQKGAVYLKESKEDDEKLKKSCLKTYWKWILASIVIFLLLLSLGIIFYYSLRPYCDRQTSLENLYIYEINPFNFFDTNSDGIGDLNGVSQRLHYLKLHFNINAILLRCLGGFVCNNGPWVHEGIAPQLGDIETLNQLIEQANRMNIKTIIEIQLPLLQSTEIDDQYENLLNDALIPWIQVSSLFGIIIQTPPSHSLFRSDLHGSRLVQLVRSRFPHQHIITEFFASNSDYIDRRLSPSNIYQLKTYLNTILRYHIYSKTLWRLSSINDRINLNDARDYLKILYSLLSLMPGNGYILTYGDELEVTNENLIASTTTSSRTYLYRWNSEQWYGFSTVRPYIYDGGQGKTVIDVENDPDSLFNWLKRLSRVNIQLRCTCLSSSYLEFPSQNEMTSIVIKRVCPGQKTVWLVSNLNTYEYINEKLSSSREQANIILNSQLLPTSNDEYKLNSIRLMPRQTIIIEK</sequence>
<gene>
    <name evidence="3" type="ORF">GPM918_LOCUS9756</name>
    <name evidence="4" type="ORF">OVA965_LOCUS18361</name>
    <name evidence="5" type="ORF">SRO942_LOCUS9757</name>
    <name evidence="6" type="ORF">TMI583_LOCUS18373</name>
</gene>
<dbReference type="AlphaFoldDB" id="A0A814B1F3"/>
<dbReference type="EMBL" id="CAJNOQ010001846">
    <property type="protein sequence ID" value="CAF0922944.1"/>
    <property type="molecule type" value="Genomic_DNA"/>
</dbReference>
<evidence type="ECO:0000259" key="2">
    <source>
        <dbReference type="Pfam" id="PF00128"/>
    </source>
</evidence>
<dbReference type="Gene3D" id="3.20.20.80">
    <property type="entry name" value="Glycosidases"/>
    <property type="match status" value="2"/>
</dbReference>